<comment type="caution">
    <text evidence="1">The sequence shown here is derived from an EMBL/GenBank/DDBJ whole genome shotgun (WGS) entry which is preliminary data.</text>
</comment>
<dbReference type="EMBL" id="JBHSAM010000033">
    <property type="protein sequence ID" value="MFC4102435.1"/>
    <property type="molecule type" value="Genomic_DNA"/>
</dbReference>
<protein>
    <submittedName>
        <fullName evidence="1">Sporulation histidine kinase inhibitor Sda</fullName>
    </submittedName>
</protein>
<dbReference type="InterPro" id="IPR015064">
    <property type="entry name" value="Sda"/>
</dbReference>
<dbReference type="RefSeq" id="WP_377721052.1">
    <property type="nucleotide sequence ID" value="NZ_JBHSAM010000033.1"/>
</dbReference>
<dbReference type="GO" id="GO:0004860">
    <property type="term" value="F:protein kinase inhibitor activity"/>
    <property type="evidence" value="ECO:0007669"/>
    <property type="project" value="UniProtKB-KW"/>
</dbReference>
<organism evidence="1 2">
    <name type="scientific">Paenibacillus xanthanilyticus</name>
    <dbReference type="NCBI Taxonomy" id="1783531"/>
    <lineage>
        <taxon>Bacteria</taxon>
        <taxon>Bacillati</taxon>
        <taxon>Bacillota</taxon>
        <taxon>Bacilli</taxon>
        <taxon>Bacillales</taxon>
        <taxon>Paenibacillaceae</taxon>
        <taxon>Paenibacillus</taxon>
    </lineage>
</organism>
<dbReference type="SUPFAM" id="SSF100985">
    <property type="entry name" value="Sporulation inhibitor Sda"/>
    <property type="match status" value="1"/>
</dbReference>
<name>A0ABV8K8W0_9BACL</name>
<proteinExistence type="predicted"/>
<keyword evidence="1" id="KW-0649">Protein kinase inhibitor</keyword>
<accession>A0ABV8K8W0</accession>
<dbReference type="Gene3D" id="1.10.287.1100">
    <property type="entry name" value="Sporulation inhibitor A"/>
    <property type="match status" value="1"/>
</dbReference>
<evidence type="ECO:0000313" key="2">
    <source>
        <dbReference type="Proteomes" id="UP001595715"/>
    </source>
</evidence>
<dbReference type="Proteomes" id="UP001595715">
    <property type="component" value="Unassembled WGS sequence"/>
</dbReference>
<dbReference type="InterPro" id="IPR036916">
    <property type="entry name" value="Sda_sf"/>
</dbReference>
<sequence>MKLIHGADTPGLGRAETDALIDAYQDAIAWGLSKDFIRLLEEELLRRGVITDKDRRKG</sequence>
<dbReference type="Pfam" id="PF08970">
    <property type="entry name" value="Sda"/>
    <property type="match status" value="1"/>
</dbReference>
<gene>
    <name evidence="1" type="primary">sda</name>
    <name evidence="1" type="ORF">ACFOZ8_22720</name>
</gene>
<keyword evidence="2" id="KW-1185">Reference proteome</keyword>
<evidence type="ECO:0000313" key="1">
    <source>
        <dbReference type="EMBL" id="MFC4102435.1"/>
    </source>
</evidence>
<reference evidence="2" key="1">
    <citation type="journal article" date="2019" name="Int. J. Syst. Evol. Microbiol.">
        <title>The Global Catalogue of Microorganisms (GCM) 10K type strain sequencing project: providing services to taxonomists for standard genome sequencing and annotation.</title>
        <authorList>
            <consortium name="The Broad Institute Genomics Platform"/>
            <consortium name="The Broad Institute Genome Sequencing Center for Infectious Disease"/>
            <person name="Wu L."/>
            <person name="Ma J."/>
        </authorList>
    </citation>
    <scope>NUCLEOTIDE SEQUENCE [LARGE SCALE GENOMIC DNA]</scope>
    <source>
        <strain evidence="2">IBRC-M 10987</strain>
    </source>
</reference>